<reference evidence="2 4" key="1">
    <citation type="journal article" date="2019" name="Sci. Rep.">
        <title>Orb-weaving spider Araneus ventricosus genome elucidates the spidroin gene catalogue.</title>
        <authorList>
            <person name="Kono N."/>
            <person name="Nakamura H."/>
            <person name="Ohtoshi R."/>
            <person name="Moran D.A.P."/>
            <person name="Shinohara A."/>
            <person name="Yoshida Y."/>
            <person name="Fujiwara M."/>
            <person name="Mori M."/>
            <person name="Tomita M."/>
            <person name="Arakawa K."/>
        </authorList>
    </citation>
    <scope>NUCLEOTIDE SEQUENCE [LARGE SCALE GENOMIC DNA]</scope>
</reference>
<dbReference type="EMBL" id="BGPR01068498">
    <property type="protein sequence ID" value="GBO42430.1"/>
    <property type="molecule type" value="Genomic_DNA"/>
</dbReference>
<evidence type="ECO:0000313" key="4">
    <source>
        <dbReference type="Proteomes" id="UP000499080"/>
    </source>
</evidence>
<dbReference type="EMBL" id="BGPR01093014">
    <property type="protein sequence ID" value="GBM29360.1"/>
    <property type="molecule type" value="Genomic_DNA"/>
</dbReference>
<proteinExistence type="predicted"/>
<name>A0A4Y2EJM0_ARAVE</name>
<gene>
    <name evidence="2" type="ORF">AVEN_11971_1</name>
    <name evidence="3" type="ORF">AVEN_236988_1</name>
</gene>
<protein>
    <submittedName>
        <fullName evidence="2">Uncharacterized protein</fullName>
    </submittedName>
</protein>
<evidence type="ECO:0000313" key="2">
    <source>
        <dbReference type="EMBL" id="GBM29360.1"/>
    </source>
</evidence>
<feature type="compositionally biased region" description="Low complexity" evidence="1">
    <location>
        <begin position="28"/>
        <end position="46"/>
    </location>
</feature>
<evidence type="ECO:0000256" key="1">
    <source>
        <dbReference type="SAM" id="MobiDB-lite"/>
    </source>
</evidence>
<organism evidence="2 4">
    <name type="scientific">Araneus ventricosus</name>
    <name type="common">Orbweaver spider</name>
    <name type="synonym">Epeira ventricosa</name>
    <dbReference type="NCBI Taxonomy" id="182803"/>
    <lineage>
        <taxon>Eukaryota</taxon>
        <taxon>Metazoa</taxon>
        <taxon>Ecdysozoa</taxon>
        <taxon>Arthropoda</taxon>
        <taxon>Chelicerata</taxon>
        <taxon>Arachnida</taxon>
        <taxon>Araneae</taxon>
        <taxon>Araneomorphae</taxon>
        <taxon>Entelegynae</taxon>
        <taxon>Araneoidea</taxon>
        <taxon>Araneidae</taxon>
        <taxon>Araneus</taxon>
    </lineage>
</organism>
<dbReference type="Proteomes" id="UP000499080">
    <property type="component" value="Unassembled WGS sequence"/>
</dbReference>
<feature type="region of interest" description="Disordered" evidence="1">
    <location>
        <begin position="19"/>
        <end position="66"/>
    </location>
</feature>
<keyword evidence="4" id="KW-1185">Reference proteome</keyword>
<comment type="caution">
    <text evidence="2">The sequence shown here is derived from an EMBL/GenBank/DDBJ whole genome shotgun (WGS) entry which is preliminary data.</text>
</comment>
<sequence length="90" mass="10405">MENEVLFSNIPENVKHWQQGNTALAQMNNNSRQQVTNNNSNSTNNSELAKRTSLQRDSSDSEDVQRRLSHLRSSGFLYLFRQDVTSHRII</sequence>
<accession>A0A4Y2EJM0</accession>
<evidence type="ECO:0000313" key="3">
    <source>
        <dbReference type="EMBL" id="GBO42430.1"/>
    </source>
</evidence>
<feature type="compositionally biased region" description="Basic and acidic residues" evidence="1">
    <location>
        <begin position="57"/>
        <end position="66"/>
    </location>
</feature>
<dbReference type="AlphaFoldDB" id="A0A4Y2EJM0"/>